<evidence type="ECO:0000256" key="4">
    <source>
        <dbReference type="ARBA" id="ARBA00022723"/>
    </source>
</evidence>
<dbReference type="GO" id="GO:0008237">
    <property type="term" value="F:metallopeptidase activity"/>
    <property type="evidence" value="ECO:0007669"/>
    <property type="project" value="UniProtKB-KW"/>
</dbReference>
<dbReference type="PANTHER" id="PTHR43808">
    <property type="entry name" value="ACETYLORNITHINE DEACETYLASE"/>
    <property type="match status" value="1"/>
</dbReference>
<dbReference type="GO" id="GO:0008270">
    <property type="term" value="F:zinc ion binding"/>
    <property type="evidence" value="ECO:0007669"/>
    <property type="project" value="InterPro"/>
</dbReference>
<dbReference type="EMBL" id="JQBR01000004">
    <property type="protein sequence ID" value="KRN66660.1"/>
    <property type="molecule type" value="Genomic_DNA"/>
</dbReference>
<dbReference type="Pfam" id="PF01546">
    <property type="entry name" value="Peptidase_M20"/>
    <property type="match status" value="1"/>
</dbReference>
<reference evidence="9 10" key="1">
    <citation type="journal article" date="2015" name="Genome Announc.">
        <title>Expanding the biotechnology potential of lactobacilli through comparative genomics of 213 strains and associated genera.</title>
        <authorList>
            <person name="Sun Z."/>
            <person name="Harris H.M."/>
            <person name="McCann A."/>
            <person name="Guo C."/>
            <person name="Argimon S."/>
            <person name="Zhang W."/>
            <person name="Yang X."/>
            <person name="Jeffery I.B."/>
            <person name="Cooney J.C."/>
            <person name="Kagawa T.F."/>
            <person name="Liu W."/>
            <person name="Song Y."/>
            <person name="Salvetti E."/>
            <person name="Wrobel A."/>
            <person name="Rasinkangas P."/>
            <person name="Parkhill J."/>
            <person name="Rea M.C."/>
            <person name="O'Sullivan O."/>
            <person name="Ritari J."/>
            <person name="Douillard F.P."/>
            <person name="Paul Ross R."/>
            <person name="Yang R."/>
            <person name="Briner A.E."/>
            <person name="Felis G.E."/>
            <person name="de Vos W.M."/>
            <person name="Barrangou R."/>
            <person name="Klaenhammer T.R."/>
            <person name="Caufield P.W."/>
            <person name="Cui Y."/>
            <person name="Zhang H."/>
            <person name="O'Toole P.W."/>
        </authorList>
    </citation>
    <scope>NUCLEOTIDE SEQUENCE [LARGE SCALE GENOMIC DNA]</scope>
    <source>
        <strain evidence="9 10">DSM 17757</strain>
    </source>
</reference>
<dbReference type="NCBIfam" id="TIGR01887">
    <property type="entry name" value="dipeptidaselike"/>
    <property type="match status" value="1"/>
</dbReference>
<evidence type="ECO:0000256" key="3">
    <source>
        <dbReference type="ARBA" id="ARBA00022670"/>
    </source>
</evidence>
<dbReference type="PATRIC" id="fig|319652.3.peg.1266"/>
<dbReference type="STRING" id="319652.IV80_GL001251"/>
<dbReference type="GO" id="GO:0006526">
    <property type="term" value="P:L-arginine biosynthetic process"/>
    <property type="evidence" value="ECO:0007669"/>
    <property type="project" value="TreeGrafter"/>
</dbReference>
<comment type="caution">
    <text evidence="9">The sequence shown here is derived from an EMBL/GenBank/DDBJ whole genome shotgun (WGS) entry which is preliminary data.</text>
</comment>
<protein>
    <submittedName>
        <fullName evidence="9">Dipeptidase</fullName>
    </submittedName>
</protein>
<evidence type="ECO:0000256" key="5">
    <source>
        <dbReference type="ARBA" id="ARBA00022801"/>
    </source>
</evidence>
<accession>A0A0R2IXZ5</accession>
<comment type="similarity">
    <text evidence="2">Belongs to the peptidase M20A family.</text>
</comment>
<proteinExistence type="inferred from homology"/>
<dbReference type="Proteomes" id="UP000051568">
    <property type="component" value="Unassembled WGS sequence"/>
</dbReference>
<dbReference type="AlphaFoldDB" id="A0A0R2IXZ5"/>
<evidence type="ECO:0000256" key="7">
    <source>
        <dbReference type="ARBA" id="ARBA00022997"/>
    </source>
</evidence>
<dbReference type="SUPFAM" id="SSF53187">
    <property type="entry name" value="Zn-dependent exopeptidases"/>
    <property type="match status" value="1"/>
</dbReference>
<evidence type="ECO:0000256" key="6">
    <source>
        <dbReference type="ARBA" id="ARBA00022833"/>
    </source>
</evidence>
<comment type="cofactor">
    <cofactor evidence="1">
        <name>Zn(2+)</name>
        <dbReference type="ChEBI" id="CHEBI:29105"/>
    </cofactor>
</comment>
<dbReference type="InterPro" id="IPR001261">
    <property type="entry name" value="ArgE/DapE_CS"/>
</dbReference>
<keyword evidence="3" id="KW-0645">Protease</keyword>
<evidence type="ECO:0000256" key="1">
    <source>
        <dbReference type="ARBA" id="ARBA00001947"/>
    </source>
</evidence>
<dbReference type="GO" id="GO:0016805">
    <property type="term" value="F:dipeptidase activity"/>
    <property type="evidence" value="ECO:0007669"/>
    <property type="project" value="UniProtKB-KW"/>
</dbReference>
<keyword evidence="4" id="KW-0479">Metal-binding</keyword>
<dbReference type="InterPro" id="IPR002933">
    <property type="entry name" value="Peptidase_M20"/>
</dbReference>
<keyword evidence="6" id="KW-0862">Zinc</keyword>
<dbReference type="GO" id="GO:0006508">
    <property type="term" value="P:proteolysis"/>
    <property type="evidence" value="ECO:0007669"/>
    <property type="project" value="UniProtKB-KW"/>
</dbReference>
<evidence type="ECO:0000313" key="9">
    <source>
        <dbReference type="EMBL" id="KRN66660.1"/>
    </source>
</evidence>
<organism evidence="9 10">
    <name type="scientific">Pediococcus cellicola</name>
    <dbReference type="NCBI Taxonomy" id="319652"/>
    <lineage>
        <taxon>Bacteria</taxon>
        <taxon>Bacillati</taxon>
        <taxon>Bacillota</taxon>
        <taxon>Bacilli</taxon>
        <taxon>Lactobacillales</taxon>
        <taxon>Lactobacillaceae</taxon>
        <taxon>Pediococcus</taxon>
    </lineage>
</organism>
<dbReference type="SUPFAM" id="SSF55031">
    <property type="entry name" value="Bacterial exopeptidase dimerisation domain"/>
    <property type="match status" value="1"/>
</dbReference>
<dbReference type="Gene3D" id="3.40.630.10">
    <property type="entry name" value="Zn peptidases"/>
    <property type="match status" value="2"/>
</dbReference>
<dbReference type="InterPro" id="IPR010964">
    <property type="entry name" value="M20A_pepV-rel"/>
</dbReference>
<sequence>MIAQHENEFLRDLRKMIQIPSVKGPAKEAMPFGEGPRQALNLALKFGQQYGFKTGMVDDAAAYVQWGNDDQNYVGIFGHLDVVPAGSHWSVPPFDLTKKNSRLYGRGILDNKGPSMASLFGMKLLKDMGIQLPYTIRLVFGSDEESGSADMRRYLANEAAPTLGFTPDGKYPAVYGERGIVNFIVRTPIPANQLSRFEILNPEEQSSDHVPDSVIASVGDQVIHAHGKRSPSNAPDLGCNALTILAQEIDTRQVLSDEIGVYFHWLANLHDDHYGKQLGIDFADVDSGKLIMTPYQLQKAGNNLELAIAVRYPVSVTEEQVISNVKQHLITQSKLKIVRSIPSVMHDKTSWWIRKLSQAYEQVTGLDGTPVTTTGATYARVVPNIIAFGPSFPGQKGIAHKQDEYMDEKDLLMNMEIDMRAMIALGQRKDDD</sequence>
<gene>
    <name evidence="9" type="ORF">IV80_GL001251</name>
</gene>
<name>A0A0R2IXZ5_9LACO</name>
<keyword evidence="10" id="KW-1185">Reference proteome</keyword>
<evidence type="ECO:0000313" key="10">
    <source>
        <dbReference type="Proteomes" id="UP000051568"/>
    </source>
</evidence>
<dbReference type="InterPro" id="IPR036264">
    <property type="entry name" value="Bact_exopeptidase_dim_dom"/>
</dbReference>
<keyword evidence="7" id="KW-0224">Dipeptidase</keyword>
<dbReference type="InterPro" id="IPR050072">
    <property type="entry name" value="Peptidase_M20A"/>
</dbReference>
<dbReference type="PANTHER" id="PTHR43808:SF31">
    <property type="entry name" value="N-ACETYL-L-CITRULLINE DEACETYLASE"/>
    <property type="match status" value="1"/>
</dbReference>
<dbReference type="GO" id="GO:0008777">
    <property type="term" value="F:acetylornithine deacetylase activity"/>
    <property type="evidence" value="ECO:0007669"/>
    <property type="project" value="TreeGrafter"/>
</dbReference>
<evidence type="ECO:0000256" key="8">
    <source>
        <dbReference type="ARBA" id="ARBA00023049"/>
    </source>
</evidence>
<dbReference type="OrthoDB" id="9761532at2"/>
<dbReference type="RefSeq" id="WP_057750294.1">
    <property type="nucleotide sequence ID" value="NZ_BJVH01000002.1"/>
</dbReference>
<keyword evidence="5" id="KW-0378">Hydrolase</keyword>
<evidence type="ECO:0000256" key="2">
    <source>
        <dbReference type="ARBA" id="ARBA00006247"/>
    </source>
</evidence>
<keyword evidence="8" id="KW-0482">Metalloprotease</keyword>
<dbReference type="PROSITE" id="PS00758">
    <property type="entry name" value="ARGE_DAPE_CPG2_1"/>
    <property type="match status" value="1"/>
</dbReference>